<dbReference type="GeneID" id="19189390"/>
<dbReference type="PANTHER" id="PTHR38488:SF1">
    <property type="entry name" value="OXIDOREDUCTASE 9.5 KDA SUBUNIT, PUTATIVE (AFU_ORTHOLOGUE AFUA_5G08980)-RELATED"/>
    <property type="match status" value="1"/>
</dbReference>
<feature type="non-terminal residue" evidence="2">
    <location>
        <position position="65"/>
    </location>
</feature>
<keyword evidence="1" id="KW-0472">Membrane</keyword>
<gene>
    <name evidence="2" type="ORF">A1O5_04669</name>
</gene>
<feature type="transmembrane region" description="Helical" evidence="1">
    <location>
        <begin position="27"/>
        <end position="45"/>
    </location>
</feature>
<evidence type="ECO:0000256" key="1">
    <source>
        <dbReference type="SAM" id="Phobius"/>
    </source>
</evidence>
<dbReference type="RefSeq" id="XP_007743463.1">
    <property type="nucleotide sequence ID" value="XM_007745273.1"/>
</dbReference>
<keyword evidence="1" id="KW-0812">Transmembrane</keyword>
<proteinExistence type="predicted"/>
<dbReference type="CDD" id="cd22903">
    <property type="entry name" value="NI9M"/>
    <property type="match status" value="1"/>
</dbReference>
<dbReference type="EMBL" id="AMGX01000006">
    <property type="protein sequence ID" value="EXJ72165.1"/>
    <property type="molecule type" value="Genomic_DNA"/>
</dbReference>
<dbReference type="InterPro" id="IPR039961">
    <property type="entry name" value="Nuo9.5"/>
</dbReference>
<feature type="non-terminal residue" evidence="2">
    <location>
        <position position="1"/>
    </location>
</feature>
<keyword evidence="3" id="KW-1185">Reference proteome</keyword>
<reference evidence="2 3" key="1">
    <citation type="submission" date="2013-03" db="EMBL/GenBank/DDBJ databases">
        <title>The Genome Sequence of Cladophialophora psammophila CBS 110553.</title>
        <authorList>
            <consortium name="The Broad Institute Genomics Platform"/>
            <person name="Cuomo C."/>
            <person name="de Hoog S."/>
            <person name="Gorbushina A."/>
            <person name="Walker B."/>
            <person name="Young S.K."/>
            <person name="Zeng Q."/>
            <person name="Gargeya S."/>
            <person name="Fitzgerald M."/>
            <person name="Haas B."/>
            <person name="Abouelleil A."/>
            <person name="Allen A.W."/>
            <person name="Alvarado L."/>
            <person name="Arachchi H.M."/>
            <person name="Berlin A.M."/>
            <person name="Chapman S.B."/>
            <person name="Gainer-Dewar J."/>
            <person name="Goldberg J."/>
            <person name="Griggs A."/>
            <person name="Gujja S."/>
            <person name="Hansen M."/>
            <person name="Howarth C."/>
            <person name="Imamovic A."/>
            <person name="Ireland A."/>
            <person name="Larimer J."/>
            <person name="McCowan C."/>
            <person name="Murphy C."/>
            <person name="Pearson M."/>
            <person name="Poon T.W."/>
            <person name="Priest M."/>
            <person name="Roberts A."/>
            <person name="Saif S."/>
            <person name="Shea T."/>
            <person name="Sisk P."/>
            <person name="Sykes S."/>
            <person name="Wortman J."/>
            <person name="Nusbaum C."/>
            <person name="Birren B."/>
        </authorList>
    </citation>
    <scope>NUCLEOTIDE SEQUENCE [LARGE SCALE GENOMIC DNA]</scope>
    <source>
        <strain evidence="2 3">CBS 110553</strain>
    </source>
</reference>
<protein>
    <submittedName>
        <fullName evidence="2">NADH dehydrogenase</fullName>
    </submittedName>
</protein>
<comment type="caution">
    <text evidence="2">The sequence shown here is derived from an EMBL/GenBank/DDBJ whole genome shotgun (WGS) entry which is preliminary data.</text>
</comment>
<evidence type="ECO:0000313" key="2">
    <source>
        <dbReference type="EMBL" id="EXJ72165.1"/>
    </source>
</evidence>
<dbReference type="Proteomes" id="UP000019471">
    <property type="component" value="Unassembled WGS sequence"/>
</dbReference>
<dbReference type="AlphaFoldDB" id="W9X4C6"/>
<keyword evidence="1" id="KW-1133">Transmembrane helix</keyword>
<dbReference type="eggNOG" id="ENOG502S74C">
    <property type="taxonomic scope" value="Eukaryota"/>
</dbReference>
<name>W9X4C6_9EURO</name>
<dbReference type="HOGENOM" id="CLU_166990_0_1_1"/>
<dbReference type="OrthoDB" id="2093409at2759"/>
<dbReference type="PANTHER" id="PTHR38488">
    <property type="entry name" value="OXIDOREDUCTASE 9.5 KDA SUBUNIT, PUTATIVE (AFU_ORTHOLOGUE AFUA_5G08980)-RELATED"/>
    <property type="match status" value="1"/>
</dbReference>
<dbReference type="STRING" id="1182543.W9X4C6"/>
<accession>W9X4C6</accession>
<sequence>NTMSGVPQRFWGQPIRYLRWAAHEKPAIFWSCVIGGLGPATFVFIPPMRRYFGDQDPPRIPLTYP</sequence>
<organism evidence="2 3">
    <name type="scientific">Cladophialophora psammophila CBS 110553</name>
    <dbReference type="NCBI Taxonomy" id="1182543"/>
    <lineage>
        <taxon>Eukaryota</taxon>
        <taxon>Fungi</taxon>
        <taxon>Dikarya</taxon>
        <taxon>Ascomycota</taxon>
        <taxon>Pezizomycotina</taxon>
        <taxon>Eurotiomycetes</taxon>
        <taxon>Chaetothyriomycetidae</taxon>
        <taxon>Chaetothyriales</taxon>
        <taxon>Herpotrichiellaceae</taxon>
        <taxon>Cladophialophora</taxon>
    </lineage>
</organism>
<evidence type="ECO:0000313" key="3">
    <source>
        <dbReference type="Proteomes" id="UP000019471"/>
    </source>
</evidence>